<keyword evidence="6 11" id="KW-0375">Hydrogen ion transport</keyword>
<evidence type="ECO:0000256" key="7">
    <source>
        <dbReference type="ARBA" id="ARBA00022989"/>
    </source>
</evidence>
<keyword evidence="3 11" id="KW-0813">Transport</keyword>
<organism evidence="13 14">
    <name type="scientific">Williamsoniiplasma somnilux</name>
    <dbReference type="NCBI Taxonomy" id="215578"/>
    <lineage>
        <taxon>Bacteria</taxon>
        <taxon>Bacillati</taxon>
        <taxon>Mycoplasmatota</taxon>
        <taxon>Mollicutes</taxon>
        <taxon>Entomoplasmatales</taxon>
        <taxon>Williamsoniiplasma</taxon>
    </lineage>
</organism>
<dbReference type="PRINTS" id="PR00124">
    <property type="entry name" value="ATPASEC"/>
</dbReference>
<evidence type="ECO:0000256" key="3">
    <source>
        <dbReference type="ARBA" id="ARBA00022448"/>
    </source>
</evidence>
<keyword evidence="5 11" id="KW-0812">Transmembrane</keyword>
<dbReference type="GO" id="GO:0033177">
    <property type="term" value="C:proton-transporting two-sector ATPase complex, proton-transporting domain"/>
    <property type="evidence" value="ECO:0007669"/>
    <property type="project" value="InterPro"/>
</dbReference>
<keyword evidence="10 11" id="KW-0472">Membrane</keyword>
<reference evidence="13 14" key="1">
    <citation type="submission" date="2017-11" db="EMBL/GenBank/DDBJ databases">
        <title>Genome sequence of Entomoplasma somnilux PYAN-1 (ATCC 49194).</title>
        <authorList>
            <person name="Lo W.-S."/>
            <person name="Gasparich G.E."/>
            <person name="Kuo C.-H."/>
        </authorList>
    </citation>
    <scope>NUCLEOTIDE SEQUENCE [LARGE SCALE GENOMIC DNA]</scope>
    <source>
        <strain evidence="13 14">PYAN-1</strain>
    </source>
</reference>
<keyword evidence="7 11" id="KW-1133">Transmembrane helix</keyword>
<accession>A0A2K8NZ30</accession>
<feature type="transmembrane region" description="Helical" evidence="11">
    <location>
        <begin position="43"/>
        <end position="70"/>
    </location>
</feature>
<feature type="transmembrane region" description="Helical" evidence="11">
    <location>
        <begin position="82"/>
        <end position="107"/>
    </location>
</feature>
<feature type="site" description="Reversibly protonated during proton transport" evidence="11">
    <location>
        <position position="91"/>
    </location>
</feature>
<keyword evidence="8 11" id="KW-0406">Ion transport</keyword>
<name>A0A2K8NZ30_9MOLU</name>
<keyword evidence="11" id="KW-0066">ATP synthesis</keyword>
<dbReference type="AlphaFoldDB" id="A0A2K8NZ30"/>
<dbReference type="InterPro" id="IPR035921">
    <property type="entry name" value="F/V-ATP_Csub_sf"/>
</dbReference>
<evidence type="ECO:0000256" key="9">
    <source>
        <dbReference type="ARBA" id="ARBA00023121"/>
    </source>
</evidence>
<evidence type="ECO:0000259" key="12">
    <source>
        <dbReference type="Pfam" id="PF00137"/>
    </source>
</evidence>
<dbReference type="GO" id="GO:0046933">
    <property type="term" value="F:proton-transporting ATP synthase activity, rotational mechanism"/>
    <property type="evidence" value="ECO:0007669"/>
    <property type="project" value="UniProtKB-UniRule"/>
</dbReference>
<dbReference type="Proteomes" id="UP000232230">
    <property type="component" value="Chromosome"/>
</dbReference>
<dbReference type="CDD" id="cd18184">
    <property type="entry name" value="ATP-synt_Fo_c_NaATPase"/>
    <property type="match status" value="1"/>
</dbReference>
<dbReference type="InterPro" id="IPR020537">
    <property type="entry name" value="ATP_synth_F0_csu_DDCD_BS"/>
</dbReference>
<evidence type="ECO:0000256" key="11">
    <source>
        <dbReference type="HAMAP-Rule" id="MF_01396"/>
    </source>
</evidence>
<comment type="function">
    <text evidence="11">F(1)F(0) ATP synthase produces ATP from ADP in the presence of a proton or sodium gradient. F-type ATPases consist of two structural domains, F(1) containing the extramembraneous catalytic core and F(0) containing the membrane proton channel, linked together by a central stalk and a peripheral stalk. During catalysis, ATP synthesis in the catalytic domain of F(1) is coupled via a rotary mechanism of the central stalk subunits to proton translocation.</text>
</comment>
<evidence type="ECO:0000256" key="10">
    <source>
        <dbReference type="ARBA" id="ARBA00023136"/>
    </source>
</evidence>
<dbReference type="InterPro" id="IPR002379">
    <property type="entry name" value="ATPase_proteolipid_c-like_dom"/>
</dbReference>
<feature type="domain" description="V-ATPase proteolipid subunit C-like" evidence="12">
    <location>
        <begin position="42"/>
        <end position="104"/>
    </location>
</feature>
<evidence type="ECO:0000256" key="1">
    <source>
        <dbReference type="ARBA" id="ARBA00004141"/>
    </source>
</evidence>
<dbReference type="PROSITE" id="PS00605">
    <property type="entry name" value="ATPASE_C"/>
    <property type="match status" value="1"/>
</dbReference>
<keyword evidence="11" id="KW-1003">Cell membrane</keyword>
<comment type="subcellular location">
    <subcellularLocation>
        <location evidence="11">Cell membrane</location>
        <topology evidence="11">Multi-pass membrane protein</topology>
    </subcellularLocation>
    <subcellularLocation>
        <location evidence="1">Membrane</location>
        <topology evidence="1">Multi-pass membrane protein</topology>
    </subcellularLocation>
</comment>
<proteinExistence type="inferred from homology"/>
<comment type="function">
    <text evidence="11">Key component of the F(0) channel; it plays a direct role in translocation across the membrane. A homomeric c-ring of between 10-14 subunits forms the central stalk rotor element with the F(1) delta and epsilon subunits.</text>
</comment>
<dbReference type="SUPFAM" id="SSF81333">
    <property type="entry name" value="F1F0 ATP synthase subunit C"/>
    <property type="match status" value="1"/>
</dbReference>
<gene>
    <name evidence="11 13" type="primary">atpE</name>
    <name evidence="13" type="ORF">ESOMN_v1c06650</name>
</gene>
<dbReference type="GO" id="GO:0005886">
    <property type="term" value="C:plasma membrane"/>
    <property type="evidence" value="ECO:0007669"/>
    <property type="project" value="UniProtKB-SubCell"/>
</dbReference>
<evidence type="ECO:0000256" key="8">
    <source>
        <dbReference type="ARBA" id="ARBA00023065"/>
    </source>
</evidence>
<dbReference type="GO" id="GO:0008289">
    <property type="term" value="F:lipid binding"/>
    <property type="evidence" value="ECO:0007669"/>
    <property type="project" value="UniProtKB-KW"/>
</dbReference>
<dbReference type="InterPro" id="IPR000454">
    <property type="entry name" value="ATP_synth_F0_csu"/>
</dbReference>
<evidence type="ECO:0000313" key="13">
    <source>
        <dbReference type="EMBL" id="ATZ19047.1"/>
    </source>
</evidence>
<dbReference type="Pfam" id="PF00137">
    <property type="entry name" value="ATP-synt_C"/>
    <property type="match status" value="1"/>
</dbReference>
<evidence type="ECO:0000313" key="14">
    <source>
        <dbReference type="Proteomes" id="UP000232230"/>
    </source>
</evidence>
<keyword evidence="4 11" id="KW-0138">CF(0)</keyword>
<dbReference type="RefSeq" id="WP_024863561.1">
    <property type="nucleotide sequence ID" value="NZ_CP024965.1"/>
</dbReference>
<evidence type="ECO:0000256" key="5">
    <source>
        <dbReference type="ARBA" id="ARBA00022692"/>
    </source>
</evidence>
<protein>
    <recommendedName>
        <fullName evidence="11">ATP synthase subunit c</fullName>
    </recommendedName>
    <alternativeName>
        <fullName evidence="11">ATP synthase F(0) sector subunit c</fullName>
    </alternativeName>
    <alternativeName>
        <fullName evidence="11">F-type ATPase subunit c</fullName>
        <shortName evidence="11">F-ATPase subunit c</shortName>
    </alternativeName>
    <alternativeName>
        <fullName evidence="11">Lipid-binding protein</fullName>
    </alternativeName>
</protein>
<evidence type="ECO:0000256" key="6">
    <source>
        <dbReference type="ARBA" id="ARBA00022781"/>
    </source>
</evidence>
<evidence type="ECO:0000256" key="2">
    <source>
        <dbReference type="ARBA" id="ARBA00006704"/>
    </source>
</evidence>
<comment type="similarity">
    <text evidence="2 11">Belongs to the ATPase C chain family.</text>
</comment>
<dbReference type="EMBL" id="CP024965">
    <property type="protein sequence ID" value="ATZ19047.1"/>
    <property type="molecule type" value="Genomic_DNA"/>
</dbReference>
<dbReference type="GO" id="GO:0045259">
    <property type="term" value="C:proton-transporting ATP synthase complex"/>
    <property type="evidence" value="ECO:0007669"/>
    <property type="project" value="UniProtKB-KW"/>
</dbReference>
<sequence length="108" mass="10684">MLFTELMANVYGNLFAALATILPNFLAETAATTSTGDGLKFLGAGVAGIGVFGAGIGQGAVGQGACMAIGRNPEMASKITSTMIIAAGIAESGAIYALVIAILLVFVA</sequence>
<evidence type="ECO:0000256" key="4">
    <source>
        <dbReference type="ARBA" id="ARBA00022547"/>
    </source>
</evidence>
<dbReference type="Gene3D" id="1.20.120.610">
    <property type="entry name" value="lithium bound rotor ring of v- atpase"/>
    <property type="match status" value="1"/>
</dbReference>
<dbReference type="KEGG" id="esx:ESOMN_v1c06650"/>
<keyword evidence="9 11" id="KW-0446">Lipid-binding</keyword>
<keyword evidence="14" id="KW-1185">Reference proteome</keyword>
<dbReference type="HAMAP" id="MF_01396">
    <property type="entry name" value="ATP_synth_c_bact"/>
    <property type="match status" value="1"/>
</dbReference>